<feature type="active site" description="Proton acceptor" evidence="4">
    <location>
        <position position="263"/>
    </location>
</feature>
<accession>A0A4V2ZB95</accession>
<reference evidence="7 8" key="1">
    <citation type="submission" date="2019-03" db="EMBL/GenBank/DDBJ databases">
        <title>Draft genome sequences of novel Actinobacteria.</title>
        <authorList>
            <person name="Sahin N."/>
            <person name="Ay H."/>
            <person name="Saygin H."/>
        </authorList>
    </citation>
    <scope>NUCLEOTIDE SEQUENCE [LARGE SCALE GENOMIC DNA]</scope>
    <source>
        <strain evidence="7 8">6K102</strain>
    </source>
</reference>
<dbReference type="Gene3D" id="1.10.287.1350">
    <property type="match status" value="1"/>
</dbReference>
<name>A0A4V2ZB95_9ACTN</name>
<dbReference type="SUPFAM" id="SSF53335">
    <property type="entry name" value="S-adenosyl-L-methionine-dependent methyltransferases"/>
    <property type="match status" value="1"/>
</dbReference>
<dbReference type="GO" id="GO:0008171">
    <property type="term" value="F:O-methyltransferase activity"/>
    <property type="evidence" value="ECO:0007669"/>
    <property type="project" value="InterPro"/>
</dbReference>
<feature type="domain" description="O-methyltransferase dimerisation" evidence="6">
    <location>
        <begin position="30"/>
        <end position="101"/>
    </location>
</feature>
<dbReference type="PANTHER" id="PTHR43712">
    <property type="entry name" value="PUTATIVE (AFU_ORTHOLOGUE AFUA_4G14580)-RELATED"/>
    <property type="match status" value="1"/>
</dbReference>
<dbReference type="Proteomes" id="UP000295136">
    <property type="component" value="Unassembled WGS sequence"/>
</dbReference>
<comment type="caution">
    <text evidence="7">The sequence shown here is derived from an EMBL/GenBank/DDBJ whole genome shotgun (WGS) entry which is preliminary data.</text>
</comment>
<evidence type="ECO:0000313" key="7">
    <source>
        <dbReference type="EMBL" id="TDE55946.1"/>
    </source>
</evidence>
<evidence type="ECO:0000256" key="2">
    <source>
        <dbReference type="ARBA" id="ARBA00022679"/>
    </source>
</evidence>
<keyword evidence="8" id="KW-1185">Reference proteome</keyword>
<dbReference type="SUPFAM" id="SSF46785">
    <property type="entry name" value="Winged helix' DNA-binding domain"/>
    <property type="match status" value="1"/>
</dbReference>
<sequence length="355" mass="39051">MTNEPSPMALSTPPYSDDRPDQEQVLLMLAGKWITGVLHVVARLGIADLLADGPRTVEDLAGATEAHERTLYRFLRAAASVGVFAERPDGRFELTPKAQYLRSDVPGSLRNLAYFYGETTVWNCWGHVMDTVRTGEAVGPKLRGGKTWFQYLEQDASEFAEVFHGSMTALNDARAPRIADSFDFGRFPVVADIGGGQGQLLSAILRRHPAVRGILYDIPTAIKGARELLAREGVGERVHCEEGSFFESVPSGADAYVLKAIMHDWSDAECEGILRRVRQAIGGKHEGRLLIIDGVLPELNAWHYSKLMDLAMLVNDKGAERTAEEWRRLLQVSGFELVGIHPTAPPHGIVEGRPA</sequence>
<dbReference type="GO" id="GO:0046983">
    <property type="term" value="F:protein dimerization activity"/>
    <property type="evidence" value="ECO:0007669"/>
    <property type="project" value="InterPro"/>
</dbReference>
<dbReference type="Gene3D" id="3.40.50.150">
    <property type="entry name" value="Vaccinia Virus protein VP39"/>
    <property type="match status" value="1"/>
</dbReference>
<dbReference type="Pfam" id="PF00891">
    <property type="entry name" value="Methyltransf_2"/>
    <property type="match status" value="1"/>
</dbReference>
<dbReference type="InterPro" id="IPR036388">
    <property type="entry name" value="WH-like_DNA-bd_sf"/>
</dbReference>
<gene>
    <name evidence="7" type="ORF">E1295_12655</name>
</gene>
<dbReference type="InterPro" id="IPR029063">
    <property type="entry name" value="SAM-dependent_MTases_sf"/>
</dbReference>
<dbReference type="PROSITE" id="PS51683">
    <property type="entry name" value="SAM_OMT_II"/>
    <property type="match status" value="1"/>
</dbReference>
<evidence type="ECO:0000256" key="3">
    <source>
        <dbReference type="ARBA" id="ARBA00022691"/>
    </source>
</evidence>
<dbReference type="AlphaFoldDB" id="A0A4V2ZB95"/>
<protein>
    <submittedName>
        <fullName evidence="7">O-methyltransferase</fullName>
    </submittedName>
</protein>
<evidence type="ECO:0000256" key="4">
    <source>
        <dbReference type="PIRSR" id="PIRSR005739-1"/>
    </source>
</evidence>
<dbReference type="InterPro" id="IPR012967">
    <property type="entry name" value="COMT_dimerisation"/>
</dbReference>
<keyword evidence="2 7" id="KW-0808">Transferase</keyword>
<dbReference type="RefSeq" id="WP_132630449.1">
    <property type="nucleotide sequence ID" value="NZ_SMLD01000025.1"/>
</dbReference>
<evidence type="ECO:0000259" key="5">
    <source>
        <dbReference type="Pfam" id="PF00891"/>
    </source>
</evidence>
<dbReference type="InterPro" id="IPR036390">
    <property type="entry name" value="WH_DNA-bd_sf"/>
</dbReference>
<dbReference type="PIRSF" id="PIRSF005739">
    <property type="entry name" value="O-mtase"/>
    <property type="match status" value="1"/>
</dbReference>
<evidence type="ECO:0000313" key="8">
    <source>
        <dbReference type="Proteomes" id="UP000295136"/>
    </source>
</evidence>
<proteinExistence type="predicted"/>
<dbReference type="GO" id="GO:0032259">
    <property type="term" value="P:methylation"/>
    <property type="evidence" value="ECO:0007669"/>
    <property type="project" value="UniProtKB-KW"/>
</dbReference>
<dbReference type="Gene3D" id="1.10.10.10">
    <property type="entry name" value="Winged helix-like DNA-binding domain superfamily/Winged helix DNA-binding domain"/>
    <property type="match status" value="1"/>
</dbReference>
<evidence type="ECO:0000259" key="6">
    <source>
        <dbReference type="Pfam" id="PF08100"/>
    </source>
</evidence>
<feature type="domain" description="O-methyltransferase C-terminal" evidence="5">
    <location>
        <begin position="125"/>
        <end position="336"/>
    </location>
</feature>
<dbReference type="InterPro" id="IPR001077">
    <property type="entry name" value="COMT_C"/>
</dbReference>
<keyword evidence="1 7" id="KW-0489">Methyltransferase</keyword>
<keyword evidence="3" id="KW-0949">S-adenosyl-L-methionine</keyword>
<organism evidence="7 8">
    <name type="scientific">Nonomuraea mesophila</name>
    <dbReference type="NCBI Taxonomy" id="2530382"/>
    <lineage>
        <taxon>Bacteria</taxon>
        <taxon>Bacillati</taxon>
        <taxon>Actinomycetota</taxon>
        <taxon>Actinomycetes</taxon>
        <taxon>Streptosporangiales</taxon>
        <taxon>Streptosporangiaceae</taxon>
        <taxon>Nonomuraea</taxon>
    </lineage>
</organism>
<dbReference type="Pfam" id="PF08100">
    <property type="entry name" value="Dimerisation"/>
    <property type="match status" value="1"/>
</dbReference>
<dbReference type="PANTHER" id="PTHR43712:SF2">
    <property type="entry name" value="O-METHYLTRANSFERASE CICE"/>
    <property type="match status" value="1"/>
</dbReference>
<evidence type="ECO:0000256" key="1">
    <source>
        <dbReference type="ARBA" id="ARBA00022603"/>
    </source>
</evidence>
<dbReference type="EMBL" id="SMLD01000025">
    <property type="protein sequence ID" value="TDE55946.1"/>
    <property type="molecule type" value="Genomic_DNA"/>
</dbReference>
<dbReference type="InterPro" id="IPR016461">
    <property type="entry name" value="COMT-like"/>
</dbReference>